<proteinExistence type="predicted"/>
<keyword evidence="2" id="KW-1185">Reference proteome</keyword>
<reference evidence="1 2" key="1">
    <citation type="submission" date="2020-07" db="EMBL/GenBank/DDBJ databases">
        <title>isolation of Luteimonas sp. SJ-16.</title>
        <authorList>
            <person name="Huang X.-X."/>
            <person name="Xu L."/>
            <person name="Sun J.-Q."/>
        </authorList>
    </citation>
    <scope>NUCLEOTIDE SEQUENCE [LARGE SCALE GENOMIC DNA]</scope>
    <source>
        <strain evidence="1 2">SJ-16</strain>
    </source>
</reference>
<dbReference type="Proteomes" id="UP000589896">
    <property type="component" value="Unassembled WGS sequence"/>
</dbReference>
<evidence type="ECO:0000313" key="2">
    <source>
        <dbReference type="Proteomes" id="UP000589896"/>
    </source>
</evidence>
<dbReference type="AlphaFoldDB" id="A0A7Z0TZD1"/>
<dbReference type="EMBL" id="JACCJZ010000020">
    <property type="protein sequence ID" value="NYZ63830.1"/>
    <property type="molecule type" value="Genomic_DNA"/>
</dbReference>
<name>A0A7Z0TZD1_9GAMM</name>
<gene>
    <name evidence="1" type="ORF">H0E82_13840</name>
</gene>
<evidence type="ECO:0000313" key="1">
    <source>
        <dbReference type="EMBL" id="NYZ63830.1"/>
    </source>
</evidence>
<comment type="caution">
    <text evidence="1">The sequence shown here is derived from an EMBL/GenBank/DDBJ whole genome shotgun (WGS) entry which is preliminary data.</text>
</comment>
<sequence>MTRASPHFARRVRLRDAFVLAIAIALAPLAAPVRAQHYVVEWPAARQHLLEGRYTGHVRDESRRERSCEFQAADLLIERDRQYVISLECDDGTERLRTIRGHWWIDEIAGSCLILVGPDASSANDDHRYGFRIHGDAHALHQDGGRCQSADERDAGMVLTRLEVTGGD</sequence>
<accession>A0A7Z0TZD1</accession>
<protein>
    <submittedName>
        <fullName evidence="1">Uncharacterized protein</fullName>
    </submittedName>
</protein>
<dbReference type="RefSeq" id="WP_180546025.1">
    <property type="nucleotide sequence ID" value="NZ_JACCJZ010000020.1"/>
</dbReference>
<organism evidence="1 2">
    <name type="scientific">Luteimonas deserti</name>
    <dbReference type="NCBI Taxonomy" id="2752306"/>
    <lineage>
        <taxon>Bacteria</taxon>
        <taxon>Pseudomonadati</taxon>
        <taxon>Pseudomonadota</taxon>
        <taxon>Gammaproteobacteria</taxon>
        <taxon>Lysobacterales</taxon>
        <taxon>Lysobacteraceae</taxon>
        <taxon>Luteimonas</taxon>
    </lineage>
</organism>